<organism evidence="1 2">
    <name type="scientific">Pluteus cervinus</name>
    <dbReference type="NCBI Taxonomy" id="181527"/>
    <lineage>
        <taxon>Eukaryota</taxon>
        <taxon>Fungi</taxon>
        <taxon>Dikarya</taxon>
        <taxon>Basidiomycota</taxon>
        <taxon>Agaricomycotina</taxon>
        <taxon>Agaricomycetes</taxon>
        <taxon>Agaricomycetidae</taxon>
        <taxon>Agaricales</taxon>
        <taxon>Pluteineae</taxon>
        <taxon>Pluteaceae</taxon>
        <taxon>Pluteus</taxon>
    </lineage>
</organism>
<evidence type="ECO:0000313" key="1">
    <source>
        <dbReference type="EMBL" id="TFK60931.1"/>
    </source>
</evidence>
<name>A0ACD3A5L4_9AGAR</name>
<proteinExistence type="predicted"/>
<gene>
    <name evidence="1" type="ORF">BDN72DRAFT_490961</name>
</gene>
<sequence length="524" mass="60134">MPPKQMRPYSIPQVSVGKTGPQRAHLRFAMDIPIDIWLLIFDMLPSESVRALMLVHRMFFNHARRLLWRSLLLCTMDDRHRTKTRAILRDPTLASQVRHVILEPTRYRRDMPTNLWTCDPSIQTWKDIAKLMTWQHPLKPWKHFLRSREDIELTTEVVPLLTNVRKVSIITWDENIRPDPEPYRKIWKGLSAEHLQCLSLYINSGTALVTFSDVLQTSAITFEHLQTFSLALSIGGSYSTSKFQQDVKVIVGLGIHSVRCLRLDIRFRRDILQTLLDGLGFFPNLIHFDCRFQGDWTVTANDSFTLNTGFLREHMSTLSCLKLASYVSHLFPLTPFAVAPLKLSYLQLICSGALTWPWITQGLNMERYADTLTTLIISLSQHQASGLHYDAVAQLVLGLHKPQSGTLLRRLQLPVQFLSPEILDLLSNHLENLHTLEIVYGNLVATLVLFIEEVGQFWWNVGTRNYENWKLRSFVLRPAATKVSRLLSGGLSESQTQNALSKLVPSLESFGPIDWSDEHDDFDS</sequence>
<reference evidence="1 2" key="1">
    <citation type="journal article" date="2019" name="Nat. Ecol. Evol.">
        <title>Megaphylogeny resolves global patterns of mushroom evolution.</title>
        <authorList>
            <person name="Varga T."/>
            <person name="Krizsan K."/>
            <person name="Foldi C."/>
            <person name="Dima B."/>
            <person name="Sanchez-Garcia M."/>
            <person name="Sanchez-Ramirez S."/>
            <person name="Szollosi G.J."/>
            <person name="Szarkandi J.G."/>
            <person name="Papp V."/>
            <person name="Albert L."/>
            <person name="Andreopoulos W."/>
            <person name="Angelini C."/>
            <person name="Antonin V."/>
            <person name="Barry K.W."/>
            <person name="Bougher N.L."/>
            <person name="Buchanan P."/>
            <person name="Buyck B."/>
            <person name="Bense V."/>
            <person name="Catcheside P."/>
            <person name="Chovatia M."/>
            <person name="Cooper J."/>
            <person name="Damon W."/>
            <person name="Desjardin D."/>
            <person name="Finy P."/>
            <person name="Geml J."/>
            <person name="Haridas S."/>
            <person name="Hughes K."/>
            <person name="Justo A."/>
            <person name="Karasinski D."/>
            <person name="Kautmanova I."/>
            <person name="Kiss B."/>
            <person name="Kocsube S."/>
            <person name="Kotiranta H."/>
            <person name="LaButti K.M."/>
            <person name="Lechner B.E."/>
            <person name="Liimatainen K."/>
            <person name="Lipzen A."/>
            <person name="Lukacs Z."/>
            <person name="Mihaltcheva S."/>
            <person name="Morgado L.N."/>
            <person name="Niskanen T."/>
            <person name="Noordeloos M.E."/>
            <person name="Ohm R.A."/>
            <person name="Ortiz-Santana B."/>
            <person name="Ovrebo C."/>
            <person name="Racz N."/>
            <person name="Riley R."/>
            <person name="Savchenko A."/>
            <person name="Shiryaev A."/>
            <person name="Soop K."/>
            <person name="Spirin V."/>
            <person name="Szebenyi C."/>
            <person name="Tomsovsky M."/>
            <person name="Tulloss R.E."/>
            <person name="Uehling J."/>
            <person name="Grigoriev I.V."/>
            <person name="Vagvolgyi C."/>
            <person name="Papp T."/>
            <person name="Martin F.M."/>
            <person name="Miettinen O."/>
            <person name="Hibbett D.S."/>
            <person name="Nagy L.G."/>
        </authorList>
    </citation>
    <scope>NUCLEOTIDE SEQUENCE [LARGE SCALE GENOMIC DNA]</scope>
    <source>
        <strain evidence="1 2">NL-1719</strain>
    </source>
</reference>
<dbReference type="EMBL" id="ML208715">
    <property type="protein sequence ID" value="TFK60931.1"/>
    <property type="molecule type" value="Genomic_DNA"/>
</dbReference>
<dbReference type="Proteomes" id="UP000308600">
    <property type="component" value="Unassembled WGS sequence"/>
</dbReference>
<keyword evidence="2" id="KW-1185">Reference proteome</keyword>
<protein>
    <submittedName>
        <fullName evidence="1">Uncharacterized protein</fullName>
    </submittedName>
</protein>
<accession>A0ACD3A5L4</accession>
<evidence type="ECO:0000313" key="2">
    <source>
        <dbReference type="Proteomes" id="UP000308600"/>
    </source>
</evidence>